<feature type="non-terminal residue" evidence="1">
    <location>
        <position position="94"/>
    </location>
</feature>
<dbReference type="Proteomes" id="UP001211907">
    <property type="component" value="Unassembled WGS sequence"/>
</dbReference>
<keyword evidence="2" id="KW-1185">Reference proteome</keyword>
<protein>
    <submittedName>
        <fullName evidence="1">Uncharacterized protein</fullName>
    </submittedName>
</protein>
<reference evidence="1" key="1">
    <citation type="submission" date="2020-05" db="EMBL/GenBank/DDBJ databases">
        <title>Phylogenomic resolution of chytrid fungi.</title>
        <authorList>
            <person name="Stajich J.E."/>
            <person name="Amses K."/>
            <person name="Simmons R."/>
            <person name="Seto K."/>
            <person name="Myers J."/>
            <person name="Bonds A."/>
            <person name="Quandt C.A."/>
            <person name="Barry K."/>
            <person name="Liu P."/>
            <person name="Grigoriev I."/>
            <person name="Longcore J.E."/>
            <person name="James T.Y."/>
        </authorList>
    </citation>
    <scope>NUCLEOTIDE SEQUENCE</scope>
    <source>
        <strain evidence="1">JEL0513</strain>
    </source>
</reference>
<accession>A0AAD5X6Y5</accession>
<dbReference type="AlphaFoldDB" id="A0AAD5X6Y5"/>
<name>A0AAD5X6Y5_9FUNG</name>
<evidence type="ECO:0000313" key="2">
    <source>
        <dbReference type="Proteomes" id="UP001211907"/>
    </source>
</evidence>
<comment type="caution">
    <text evidence="1">The sequence shown here is derived from an EMBL/GenBank/DDBJ whole genome shotgun (WGS) entry which is preliminary data.</text>
</comment>
<sequence length="94" mass="10484">MDELENLVDANNSESPAVRVQVLLYVTAEESIKLSDSEIVEESRGKDAEGLNTGINRKLAYAAKGKIFPELQSRMVVQTFMKYSISSGILRMKM</sequence>
<dbReference type="EMBL" id="JADGJH010003490">
    <property type="protein sequence ID" value="KAJ3090576.1"/>
    <property type="molecule type" value="Genomic_DNA"/>
</dbReference>
<proteinExistence type="predicted"/>
<gene>
    <name evidence="1" type="ORF">HK100_007399</name>
</gene>
<evidence type="ECO:0000313" key="1">
    <source>
        <dbReference type="EMBL" id="KAJ3090576.1"/>
    </source>
</evidence>
<organism evidence="1 2">
    <name type="scientific">Physocladia obscura</name>
    <dbReference type="NCBI Taxonomy" id="109957"/>
    <lineage>
        <taxon>Eukaryota</taxon>
        <taxon>Fungi</taxon>
        <taxon>Fungi incertae sedis</taxon>
        <taxon>Chytridiomycota</taxon>
        <taxon>Chytridiomycota incertae sedis</taxon>
        <taxon>Chytridiomycetes</taxon>
        <taxon>Chytridiales</taxon>
        <taxon>Chytriomycetaceae</taxon>
        <taxon>Physocladia</taxon>
    </lineage>
</organism>